<organism evidence="1 2">
    <name type="scientific">Paramagnetospirillum kuznetsovii</name>
    <dbReference type="NCBI Taxonomy" id="2053833"/>
    <lineage>
        <taxon>Bacteria</taxon>
        <taxon>Pseudomonadati</taxon>
        <taxon>Pseudomonadota</taxon>
        <taxon>Alphaproteobacteria</taxon>
        <taxon>Rhodospirillales</taxon>
        <taxon>Magnetospirillaceae</taxon>
        <taxon>Paramagnetospirillum</taxon>
    </lineage>
</organism>
<dbReference type="InterPro" id="IPR036709">
    <property type="entry name" value="Autotransporte_beta_dom_sf"/>
</dbReference>
<dbReference type="EMBL" id="PGTO01000018">
    <property type="protein sequence ID" value="RAU20671.1"/>
    <property type="molecule type" value="Genomic_DNA"/>
</dbReference>
<gene>
    <name evidence="1" type="ORF">CU669_17160</name>
</gene>
<accession>A0A364NUC3</accession>
<dbReference type="Gene3D" id="2.40.128.130">
    <property type="entry name" value="Autotransporter beta-domain"/>
    <property type="match status" value="1"/>
</dbReference>
<dbReference type="AlphaFoldDB" id="A0A364NUC3"/>
<reference evidence="1 2" key="1">
    <citation type="submission" date="2017-11" db="EMBL/GenBank/DDBJ databases">
        <title>Draft genome sequence of magnetotactic bacterium Magnetospirillum kuznetsovii LBB-42.</title>
        <authorList>
            <person name="Grouzdev D.S."/>
            <person name="Rysina M.S."/>
            <person name="Baslerov R.V."/>
            <person name="Koziaeva V."/>
        </authorList>
    </citation>
    <scope>NUCLEOTIDE SEQUENCE [LARGE SCALE GENOMIC DNA]</scope>
    <source>
        <strain evidence="1 2">LBB-42</strain>
    </source>
</reference>
<protein>
    <submittedName>
        <fullName evidence="1">Uncharacterized protein</fullName>
    </submittedName>
</protein>
<keyword evidence="2" id="KW-1185">Reference proteome</keyword>
<evidence type="ECO:0000313" key="1">
    <source>
        <dbReference type="EMBL" id="RAU20671.1"/>
    </source>
</evidence>
<evidence type="ECO:0000313" key="2">
    <source>
        <dbReference type="Proteomes" id="UP000251075"/>
    </source>
</evidence>
<name>A0A364NUC3_9PROT</name>
<dbReference type="Proteomes" id="UP000251075">
    <property type="component" value="Unassembled WGS sequence"/>
</dbReference>
<sequence>MREDRVFMDWQMAVGWNRFDQKRAINFLGRAAQANYDGQQYLTAVPVWVDTFAKVLAEQSV</sequence>
<proteinExistence type="predicted"/>
<comment type="caution">
    <text evidence="1">The sequence shown here is derived from an EMBL/GenBank/DDBJ whole genome shotgun (WGS) entry which is preliminary data.</text>
</comment>